<dbReference type="InterPro" id="IPR001000">
    <property type="entry name" value="GH10_dom"/>
</dbReference>
<keyword evidence="3" id="KW-0858">Xylan degradation</keyword>
<keyword evidence="7 9" id="KW-0326">Glycosidase</keyword>
<evidence type="ECO:0000313" key="12">
    <source>
        <dbReference type="Proteomes" id="UP000543174"/>
    </source>
</evidence>
<evidence type="ECO:0000256" key="7">
    <source>
        <dbReference type="ARBA" id="ARBA00023295"/>
    </source>
</evidence>
<feature type="domain" description="GH10" evidence="10">
    <location>
        <begin position="1"/>
        <end position="324"/>
    </location>
</feature>
<dbReference type="GO" id="GO:0045493">
    <property type="term" value="P:xylan catabolic process"/>
    <property type="evidence" value="ECO:0007669"/>
    <property type="project" value="UniProtKB-KW"/>
</dbReference>
<dbReference type="PANTHER" id="PTHR31490:SF88">
    <property type="entry name" value="BETA-XYLANASE"/>
    <property type="match status" value="1"/>
</dbReference>
<name>A0A7W3REX8_PRIAR</name>
<evidence type="ECO:0000256" key="4">
    <source>
        <dbReference type="ARBA" id="ARBA00022729"/>
    </source>
</evidence>
<dbReference type="RefSeq" id="WP_220495960.1">
    <property type="nucleotide sequence ID" value="NZ_JACJHT010000002.1"/>
</dbReference>
<organism evidence="11 12">
    <name type="scientific">Priestia aryabhattai</name>
    <name type="common">Bacillus aryabhattai</name>
    <dbReference type="NCBI Taxonomy" id="412384"/>
    <lineage>
        <taxon>Bacteria</taxon>
        <taxon>Bacillati</taxon>
        <taxon>Bacillota</taxon>
        <taxon>Bacilli</taxon>
        <taxon>Bacillales</taxon>
        <taxon>Bacillaceae</taxon>
        <taxon>Priestia</taxon>
    </lineage>
</organism>
<dbReference type="Proteomes" id="UP000543174">
    <property type="component" value="Unassembled WGS sequence"/>
</dbReference>
<evidence type="ECO:0000256" key="6">
    <source>
        <dbReference type="ARBA" id="ARBA00023277"/>
    </source>
</evidence>
<evidence type="ECO:0000256" key="3">
    <source>
        <dbReference type="ARBA" id="ARBA00022651"/>
    </source>
</evidence>
<dbReference type="InterPro" id="IPR017853">
    <property type="entry name" value="GH"/>
</dbReference>
<accession>A0A7W3REX8</accession>
<dbReference type="SUPFAM" id="SSF51445">
    <property type="entry name" value="(Trans)glycosidases"/>
    <property type="match status" value="1"/>
</dbReference>
<keyword evidence="6 9" id="KW-0119">Carbohydrate metabolism</keyword>
<evidence type="ECO:0000256" key="1">
    <source>
        <dbReference type="ARBA" id="ARBA00000681"/>
    </source>
</evidence>
<dbReference type="AlphaFoldDB" id="A0A7W3REX8"/>
<sequence length="331" mass="38696">MYESFYKQHSLRKVASANDFLIGASVSSIPFLKDEKYRQVLKDEFNLLTIENDMKFAKIHPQRDTYNFVIPDLIIDFALENDMKVRGHTLVWHATLPDWIKDRKYSKEELTLILKDHIQTVVRHYKGKIYAWDVVNEAYNDDGTLRENIWLQTIGPQYIELAFKWAHEADPNALLFYNDYSNEGINVKSNAIFELVRDLKERGVPIDGVGFQMHSSITYSKDYKKIKENFARYKEIGVEVQVTEMDVKIQHSNESYKKRLEQQADMYAKTLNVCLSSSNCNAFITWGILDKYSWIPGFTGNKDAPLLFDNEYKPKPSHESIYNELRSKTSK</sequence>
<dbReference type="Pfam" id="PF00331">
    <property type="entry name" value="Glyco_hydro_10"/>
    <property type="match status" value="1"/>
</dbReference>
<proteinExistence type="inferred from homology"/>
<dbReference type="EC" id="3.2.1.8" evidence="9"/>
<comment type="catalytic activity">
    <reaction evidence="1 9">
        <text>Endohydrolysis of (1-&gt;4)-beta-D-xylosidic linkages in xylans.</text>
        <dbReference type="EC" id="3.2.1.8"/>
    </reaction>
</comment>
<evidence type="ECO:0000256" key="2">
    <source>
        <dbReference type="ARBA" id="ARBA00007495"/>
    </source>
</evidence>
<dbReference type="Gene3D" id="3.20.20.80">
    <property type="entry name" value="Glycosidases"/>
    <property type="match status" value="1"/>
</dbReference>
<dbReference type="PANTHER" id="PTHR31490">
    <property type="entry name" value="GLYCOSYL HYDROLASE"/>
    <property type="match status" value="1"/>
</dbReference>
<evidence type="ECO:0000256" key="5">
    <source>
        <dbReference type="ARBA" id="ARBA00022801"/>
    </source>
</evidence>
<keyword evidence="12" id="KW-1185">Reference proteome</keyword>
<evidence type="ECO:0000313" key="11">
    <source>
        <dbReference type="EMBL" id="MBA9039379.1"/>
    </source>
</evidence>
<comment type="caution">
    <text evidence="11">The sequence shown here is derived from an EMBL/GenBank/DDBJ whole genome shotgun (WGS) entry which is preliminary data.</text>
</comment>
<dbReference type="PRINTS" id="PR00134">
    <property type="entry name" value="GLHYDRLASE10"/>
</dbReference>
<protein>
    <recommendedName>
        <fullName evidence="9">Beta-xylanase</fullName>
        <ecNumber evidence="9">3.2.1.8</ecNumber>
    </recommendedName>
</protein>
<evidence type="ECO:0000259" key="10">
    <source>
        <dbReference type="PROSITE" id="PS51760"/>
    </source>
</evidence>
<dbReference type="GO" id="GO:0031176">
    <property type="term" value="F:endo-1,4-beta-xylanase activity"/>
    <property type="evidence" value="ECO:0007669"/>
    <property type="project" value="UniProtKB-EC"/>
</dbReference>
<dbReference type="SMART" id="SM00633">
    <property type="entry name" value="Glyco_10"/>
    <property type="match status" value="1"/>
</dbReference>
<keyword evidence="8 9" id="KW-0624">Polysaccharide degradation</keyword>
<dbReference type="InterPro" id="IPR044846">
    <property type="entry name" value="GH10"/>
</dbReference>
<keyword evidence="4" id="KW-0732">Signal</keyword>
<dbReference type="EMBL" id="JACJHT010000002">
    <property type="protein sequence ID" value="MBA9039379.1"/>
    <property type="molecule type" value="Genomic_DNA"/>
</dbReference>
<gene>
    <name evidence="11" type="ORF">HNP21_002486</name>
</gene>
<keyword evidence="5 9" id="KW-0378">Hydrolase</keyword>
<evidence type="ECO:0000256" key="9">
    <source>
        <dbReference type="RuleBase" id="RU361174"/>
    </source>
</evidence>
<reference evidence="11" key="1">
    <citation type="submission" date="2020-08" db="EMBL/GenBank/DDBJ databases">
        <title>Functional genomics of gut bacteria from endangered species of beetles.</title>
        <authorList>
            <person name="Carlos-Shanley C."/>
        </authorList>
    </citation>
    <scope>NUCLEOTIDE SEQUENCE [LARGE SCALE GENOMIC DNA]</scope>
    <source>
        <strain evidence="11">S00060</strain>
    </source>
</reference>
<dbReference type="PROSITE" id="PS51760">
    <property type="entry name" value="GH10_2"/>
    <property type="match status" value="1"/>
</dbReference>
<evidence type="ECO:0000256" key="8">
    <source>
        <dbReference type="ARBA" id="ARBA00023326"/>
    </source>
</evidence>
<comment type="similarity">
    <text evidence="2 9">Belongs to the glycosyl hydrolase 10 (cellulase F) family.</text>
</comment>